<comment type="caution">
    <text evidence="1">The sequence shown here is derived from an EMBL/GenBank/DDBJ whole genome shotgun (WGS) entry which is preliminary data.</text>
</comment>
<sequence>ILSKAAEVNGQETDLSNSHFPPIYPAHNSGEIIKDEQRSRREQSQRASQSIGQYLLSGWALIDEICPNESCFGSTLQFENASDAQVHISSSETRLGNSMSNDTLQESISSLSSSLRGLTDYLKLMTEDLGIIMNPNIKETCEAIRSCAQALEILVSLKQNKAES</sequence>
<reference evidence="1" key="1">
    <citation type="submission" date="2021-06" db="EMBL/GenBank/DDBJ databases">
        <authorList>
            <person name="Kallberg Y."/>
            <person name="Tangrot J."/>
            <person name="Rosling A."/>
        </authorList>
    </citation>
    <scope>NUCLEOTIDE SEQUENCE</scope>
    <source>
        <strain evidence="1">CL356</strain>
    </source>
</reference>
<accession>A0ACA9QAS2</accession>
<protein>
    <submittedName>
        <fullName evidence="1">74_t:CDS:1</fullName>
    </submittedName>
</protein>
<dbReference type="Proteomes" id="UP000789525">
    <property type="component" value="Unassembled WGS sequence"/>
</dbReference>
<dbReference type="EMBL" id="CAJVPT010049100">
    <property type="protein sequence ID" value="CAG8743281.1"/>
    <property type="molecule type" value="Genomic_DNA"/>
</dbReference>
<evidence type="ECO:0000313" key="2">
    <source>
        <dbReference type="Proteomes" id="UP000789525"/>
    </source>
</evidence>
<organism evidence="1 2">
    <name type="scientific">Acaulospora colombiana</name>
    <dbReference type="NCBI Taxonomy" id="27376"/>
    <lineage>
        <taxon>Eukaryota</taxon>
        <taxon>Fungi</taxon>
        <taxon>Fungi incertae sedis</taxon>
        <taxon>Mucoromycota</taxon>
        <taxon>Glomeromycotina</taxon>
        <taxon>Glomeromycetes</taxon>
        <taxon>Diversisporales</taxon>
        <taxon>Acaulosporaceae</taxon>
        <taxon>Acaulospora</taxon>
    </lineage>
</organism>
<evidence type="ECO:0000313" key="1">
    <source>
        <dbReference type="EMBL" id="CAG8743281.1"/>
    </source>
</evidence>
<name>A0ACA9QAS2_9GLOM</name>
<gene>
    <name evidence="1" type="ORF">ACOLOM_LOCUS12295</name>
</gene>
<keyword evidence="2" id="KW-1185">Reference proteome</keyword>
<feature type="non-terminal residue" evidence="1">
    <location>
        <position position="1"/>
    </location>
</feature>
<proteinExistence type="predicted"/>